<comment type="caution">
    <text evidence="1">The sequence shown here is derived from an EMBL/GenBank/DDBJ whole genome shotgun (WGS) entry which is preliminary data.</text>
</comment>
<keyword evidence="2" id="KW-1185">Reference proteome</keyword>
<name>A0A4Q7MVN9_9BACT</name>
<gene>
    <name evidence="1" type="ORF">EV199_4004</name>
</gene>
<proteinExistence type="predicted"/>
<dbReference type="RefSeq" id="WP_130542540.1">
    <property type="nucleotide sequence ID" value="NZ_CP042431.1"/>
</dbReference>
<dbReference type="OrthoDB" id="8889907at2"/>
<accession>A0A4Q7MVN9</accession>
<reference evidence="1 2" key="1">
    <citation type="submission" date="2019-02" db="EMBL/GenBank/DDBJ databases">
        <title>Genomic Encyclopedia of Type Strains, Phase IV (KMG-IV): sequencing the most valuable type-strain genomes for metagenomic binning, comparative biology and taxonomic classification.</title>
        <authorList>
            <person name="Goeker M."/>
        </authorList>
    </citation>
    <scope>NUCLEOTIDE SEQUENCE [LARGE SCALE GENOMIC DNA]</scope>
    <source>
        <strain evidence="1 2">DSM 18116</strain>
    </source>
</reference>
<dbReference type="Proteomes" id="UP000293874">
    <property type="component" value="Unassembled WGS sequence"/>
</dbReference>
<sequence>MAKVKIALTKMRCLDETSEPSASDEPYVLVFAAKLQKVGGLVVIPTAHTVMYGPWSNVDEGDLVTTNRVQFGPPIKILPPANFWGISGSAEELSNQDDAIFIAALMENDDAQAGGIRAGTHAQMFAAITSYANAGMSRSTMVTKLKKDMRDILTGVTVTGIPSSDDLIGVTEVRFASDALQKVSTAIQVKNIELAGDGGKYRLRFEMSKG</sequence>
<protein>
    <submittedName>
        <fullName evidence="1">Uncharacterized protein</fullName>
    </submittedName>
</protein>
<evidence type="ECO:0000313" key="2">
    <source>
        <dbReference type="Proteomes" id="UP000293874"/>
    </source>
</evidence>
<organism evidence="1 2">
    <name type="scientific">Pseudobacter ginsenosidimutans</name>
    <dbReference type="NCBI Taxonomy" id="661488"/>
    <lineage>
        <taxon>Bacteria</taxon>
        <taxon>Pseudomonadati</taxon>
        <taxon>Bacteroidota</taxon>
        <taxon>Chitinophagia</taxon>
        <taxon>Chitinophagales</taxon>
        <taxon>Chitinophagaceae</taxon>
        <taxon>Pseudobacter</taxon>
    </lineage>
</organism>
<evidence type="ECO:0000313" key="1">
    <source>
        <dbReference type="EMBL" id="RZS72089.1"/>
    </source>
</evidence>
<dbReference type="AlphaFoldDB" id="A0A4Q7MVN9"/>
<dbReference type="EMBL" id="SGXA01000002">
    <property type="protein sequence ID" value="RZS72089.1"/>
    <property type="molecule type" value="Genomic_DNA"/>
</dbReference>